<dbReference type="PANTHER" id="PTHR10000:SF55">
    <property type="entry name" value="5-AMINO-6-(5-PHOSPHO-D-RIBITYLAMINO)URACIL PHOSPHATASE YCSE"/>
    <property type="match status" value="1"/>
</dbReference>
<dbReference type="Proteomes" id="UP001178288">
    <property type="component" value="Chromosome"/>
</dbReference>
<dbReference type="GO" id="GO:0016791">
    <property type="term" value="F:phosphatase activity"/>
    <property type="evidence" value="ECO:0007669"/>
    <property type="project" value="TreeGrafter"/>
</dbReference>
<dbReference type="SFLD" id="SFLDS00003">
    <property type="entry name" value="Haloacid_Dehalogenase"/>
    <property type="match status" value="1"/>
</dbReference>
<dbReference type="SFLD" id="SFLDG01140">
    <property type="entry name" value="C2.B:_Phosphomannomutase_and_P"/>
    <property type="match status" value="1"/>
</dbReference>
<dbReference type="InterPro" id="IPR023214">
    <property type="entry name" value="HAD_sf"/>
</dbReference>
<dbReference type="NCBIfam" id="TIGR01484">
    <property type="entry name" value="HAD-SF-IIB"/>
    <property type="match status" value="1"/>
</dbReference>
<dbReference type="SUPFAM" id="SSF56784">
    <property type="entry name" value="HAD-like"/>
    <property type="match status" value="1"/>
</dbReference>
<keyword evidence="2" id="KW-1185">Reference proteome</keyword>
<proteinExistence type="predicted"/>
<name>A0AA95MQX4_9BACI</name>
<dbReference type="SFLD" id="SFLDG01144">
    <property type="entry name" value="C2.B.4:_PGP_Like"/>
    <property type="match status" value="1"/>
</dbReference>
<reference evidence="1" key="1">
    <citation type="submission" date="2023-05" db="EMBL/GenBank/DDBJ databases">
        <title>Comparative genomics of Bacillaceae isolates and their secondary metabolite potential.</title>
        <authorList>
            <person name="Song L."/>
            <person name="Nielsen L.J."/>
            <person name="Mohite O."/>
            <person name="Xu X."/>
            <person name="Weber T."/>
            <person name="Kovacs A.T."/>
        </authorList>
    </citation>
    <scope>NUCLEOTIDE SEQUENCE</scope>
    <source>
        <strain evidence="1">XLM17</strain>
    </source>
</reference>
<dbReference type="PRINTS" id="PR00119">
    <property type="entry name" value="CATATPASE"/>
</dbReference>
<dbReference type="AlphaFoldDB" id="A0AA95MQX4"/>
<dbReference type="GO" id="GO:0000287">
    <property type="term" value="F:magnesium ion binding"/>
    <property type="evidence" value="ECO:0007669"/>
    <property type="project" value="TreeGrafter"/>
</dbReference>
<evidence type="ECO:0000313" key="2">
    <source>
        <dbReference type="Proteomes" id="UP001178288"/>
    </source>
</evidence>
<dbReference type="RefSeq" id="WP_066086057.1">
    <property type="nucleotide sequence ID" value="NZ_CP126114.1"/>
</dbReference>
<dbReference type="InterPro" id="IPR006379">
    <property type="entry name" value="HAD-SF_hydro_IIB"/>
</dbReference>
<gene>
    <name evidence="1" type="ORF">QNH39_11155</name>
</gene>
<protein>
    <submittedName>
        <fullName evidence="1">Cof-type HAD-IIB family hydrolase</fullName>
        <ecNumber evidence="1">3.1.3.-</ecNumber>
    </submittedName>
</protein>
<sequence>MEKDKMEKPIKLIALDMDGTLLNNKGQITEANRQAIKAAQDRGIFVVLSTGRSLLTCREHADALELSSYLVTVNGSEIWDDKRELVERNLVKSELVEWMWNLTREHKTKFWAISTEQNWHDEMPEDIHTLEWLKFGFNIENDETRELILRELEARGEFELSNSTLKNIEVNPAGINKANGLKIVCSRLGIAMENVMAVGDSLNDLAMITEAGLGVAMGNAQEKVKKAADWVTTTNEEDGVANAIHRWVIQI</sequence>
<dbReference type="KEGG" id="nnv:QNH39_11155"/>
<dbReference type="CDD" id="cd07516">
    <property type="entry name" value="HAD_Pase"/>
    <property type="match status" value="1"/>
</dbReference>
<dbReference type="PROSITE" id="PS01229">
    <property type="entry name" value="COF_2"/>
    <property type="match status" value="1"/>
</dbReference>
<organism evidence="1 2">
    <name type="scientific">Neobacillus novalis</name>
    <dbReference type="NCBI Taxonomy" id="220687"/>
    <lineage>
        <taxon>Bacteria</taxon>
        <taxon>Bacillati</taxon>
        <taxon>Bacillota</taxon>
        <taxon>Bacilli</taxon>
        <taxon>Bacillales</taxon>
        <taxon>Bacillaceae</taxon>
        <taxon>Neobacillus</taxon>
    </lineage>
</organism>
<dbReference type="InterPro" id="IPR036412">
    <property type="entry name" value="HAD-like_sf"/>
</dbReference>
<evidence type="ECO:0000313" key="1">
    <source>
        <dbReference type="EMBL" id="WHY88351.1"/>
    </source>
</evidence>
<dbReference type="EMBL" id="CP126114">
    <property type="protein sequence ID" value="WHY88351.1"/>
    <property type="molecule type" value="Genomic_DNA"/>
</dbReference>
<keyword evidence="1" id="KW-0378">Hydrolase</keyword>
<dbReference type="GO" id="GO:0005829">
    <property type="term" value="C:cytosol"/>
    <property type="evidence" value="ECO:0007669"/>
    <property type="project" value="TreeGrafter"/>
</dbReference>
<dbReference type="Pfam" id="PF08282">
    <property type="entry name" value="Hydrolase_3"/>
    <property type="match status" value="1"/>
</dbReference>
<dbReference type="PANTHER" id="PTHR10000">
    <property type="entry name" value="PHOSPHOSERINE PHOSPHATASE"/>
    <property type="match status" value="1"/>
</dbReference>
<dbReference type="Gene3D" id="3.30.1240.10">
    <property type="match status" value="1"/>
</dbReference>
<dbReference type="EC" id="3.1.3.-" evidence="1"/>
<dbReference type="PROSITE" id="PS01228">
    <property type="entry name" value="COF_1"/>
    <property type="match status" value="1"/>
</dbReference>
<accession>A0AA95MQX4</accession>
<dbReference type="Gene3D" id="3.40.50.1000">
    <property type="entry name" value="HAD superfamily/HAD-like"/>
    <property type="match status" value="1"/>
</dbReference>